<evidence type="ECO:0000256" key="8">
    <source>
        <dbReference type="ARBA" id="ARBA00023053"/>
    </source>
</evidence>
<feature type="transmembrane region" description="Helical" evidence="15">
    <location>
        <begin position="105"/>
        <end position="122"/>
    </location>
</feature>
<dbReference type="AlphaFoldDB" id="A0AAX6FQ56"/>
<proteinExistence type="predicted"/>
<dbReference type="EMBL" id="JANAVB010027397">
    <property type="protein sequence ID" value="KAJ6818091.1"/>
    <property type="molecule type" value="Genomic_DNA"/>
</dbReference>
<organism evidence="17 18">
    <name type="scientific">Iris pallida</name>
    <name type="common">Sweet iris</name>
    <dbReference type="NCBI Taxonomy" id="29817"/>
    <lineage>
        <taxon>Eukaryota</taxon>
        <taxon>Viridiplantae</taxon>
        <taxon>Streptophyta</taxon>
        <taxon>Embryophyta</taxon>
        <taxon>Tracheophyta</taxon>
        <taxon>Spermatophyta</taxon>
        <taxon>Magnoliopsida</taxon>
        <taxon>Liliopsida</taxon>
        <taxon>Asparagales</taxon>
        <taxon>Iridaceae</taxon>
        <taxon>Iridoideae</taxon>
        <taxon>Irideae</taxon>
        <taxon>Iris</taxon>
    </lineage>
</organism>
<dbReference type="InterPro" id="IPR018422">
    <property type="entry name" value="Cation/H_exchanger_CPA1"/>
</dbReference>
<keyword evidence="8" id="KW-0915">Sodium</keyword>
<keyword evidence="7 15" id="KW-1133">Transmembrane helix</keyword>
<evidence type="ECO:0000256" key="7">
    <source>
        <dbReference type="ARBA" id="ARBA00022989"/>
    </source>
</evidence>
<dbReference type="GO" id="GO:0005886">
    <property type="term" value="C:plasma membrane"/>
    <property type="evidence" value="ECO:0007669"/>
    <property type="project" value="UniProtKB-SubCell"/>
</dbReference>
<evidence type="ECO:0000256" key="13">
    <source>
        <dbReference type="ARBA" id="ARBA00047912"/>
    </source>
</evidence>
<reference evidence="17" key="2">
    <citation type="submission" date="2023-04" db="EMBL/GenBank/DDBJ databases">
        <authorList>
            <person name="Bruccoleri R.E."/>
            <person name="Oakeley E.J."/>
            <person name="Faust A.-M."/>
            <person name="Dessus-Babus S."/>
            <person name="Altorfer M."/>
            <person name="Burckhardt D."/>
            <person name="Oertli M."/>
            <person name="Naumann U."/>
            <person name="Petersen F."/>
            <person name="Wong J."/>
        </authorList>
    </citation>
    <scope>NUCLEOTIDE SEQUENCE</scope>
    <source>
        <strain evidence="17">GSM-AAB239-AS_SAM_17_03QT</strain>
        <tissue evidence="17">Leaf</tissue>
    </source>
</reference>
<dbReference type="FunFam" id="2.60.120.10:FF:000090">
    <property type="entry name" value="Sodium/hydrogen exchanger 7"/>
    <property type="match status" value="1"/>
</dbReference>
<keyword evidence="18" id="KW-1185">Reference proteome</keyword>
<feature type="transmembrane region" description="Helical" evidence="15">
    <location>
        <begin position="134"/>
        <end position="157"/>
    </location>
</feature>
<dbReference type="GO" id="GO:0009941">
    <property type="term" value="C:chloroplast envelope"/>
    <property type="evidence" value="ECO:0007669"/>
    <property type="project" value="TreeGrafter"/>
</dbReference>
<dbReference type="PANTHER" id="PTHR10110:SF86">
    <property type="entry name" value="SODIUM_HYDROGEN EXCHANGER 7"/>
    <property type="match status" value="1"/>
</dbReference>
<feature type="region of interest" description="Disordered" evidence="14">
    <location>
        <begin position="1060"/>
        <end position="1156"/>
    </location>
</feature>
<keyword evidence="5 15" id="KW-0812">Transmembrane</keyword>
<evidence type="ECO:0000259" key="16">
    <source>
        <dbReference type="PROSITE" id="PS50042"/>
    </source>
</evidence>
<evidence type="ECO:0000256" key="2">
    <source>
        <dbReference type="ARBA" id="ARBA00022448"/>
    </source>
</evidence>
<keyword evidence="11" id="KW-0739">Sodium transport</keyword>
<feature type="domain" description="Cyclic nucleotide-binding" evidence="16">
    <location>
        <begin position="775"/>
        <end position="854"/>
    </location>
</feature>
<dbReference type="SUPFAM" id="SSF51206">
    <property type="entry name" value="cAMP-binding domain-like"/>
    <property type="match status" value="1"/>
</dbReference>
<keyword evidence="9" id="KW-0406">Ion transport</keyword>
<reference evidence="17" key="1">
    <citation type="journal article" date="2023" name="GigaByte">
        <title>Genome assembly of the bearded iris, Iris pallida Lam.</title>
        <authorList>
            <person name="Bruccoleri R.E."/>
            <person name="Oakeley E.J."/>
            <person name="Faust A.M.E."/>
            <person name="Altorfer M."/>
            <person name="Dessus-Babus S."/>
            <person name="Burckhardt D."/>
            <person name="Oertli M."/>
            <person name="Naumann U."/>
            <person name="Petersen F."/>
            <person name="Wong J."/>
        </authorList>
    </citation>
    <scope>NUCLEOTIDE SEQUENCE</scope>
    <source>
        <strain evidence="17">GSM-AAB239-AS_SAM_17_03QT</strain>
    </source>
</reference>
<evidence type="ECO:0000256" key="3">
    <source>
        <dbReference type="ARBA" id="ARBA00022475"/>
    </source>
</evidence>
<evidence type="ECO:0000256" key="4">
    <source>
        <dbReference type="ARBA" id="ARBA00022538"/>
    </source>
</evidence>
<feature type="transmembrane region" description="Helical" evidence="15">
    <location>
        <begin position="287"/>
        <end position="308"/>
    </location>
</feature>
<dbReference type="InterPro" id="IPR014710">
    <property type="entry name" value="RmlC-like_jellyroll"/>
</dbReference>
<feature type="compositionally biased region" description="Low complexity" evidence="14">
    <location>
        <begin position="1062"/>
        <end position="1073"/>
    </location>
</feature>
<dbReference type="PANTHER" id="PTHR10110">
    <property type="entry name" value="SODIUM/HYDROGEN EXCHANGER"/>
    <property type="match status" value="1"/>
</dbReference>
<name>A0AAX6FQ56_IRIPA</name>
<keyword evidence="6" id="KW-0630">Potassium</keyword>
<dbReference type="InterPro" id="IPR000595">
    <property type="entry name" value="cNMP-bd_dom"/>
</dbReference>
<evidence type="ECO:0000256" key="15">
    <source>
        <dbReference type="SAM" id="Phobius"/>
    </source>
</evidence>
<dbReference type="InterPro" id="IPR006153">
    <property type="entry name" value="Cation/H_exchanger_TM"/>
</dbReference>
<feature type="transmembrane region" description="Helical" evidence="15">
    <location>
        <begin position="394"/>
        <end position="414"/>
    </location>
</feature>
<protein>
    <submittedName>
        <fullName evidence="17">Sodium/hydrogen exchanger 8</fullName>
    </submittedName>
</protein>
<accession>A0AAX6FQ56</accession>
<keyword evidence="10 15" id="KW-0472">Membrane</keyword>
<evidence type="ECO:0000313" key="17">
    <source>
        <dbReference type="EMBL" id="KAJ6818091.1"/>
    </source>
</evidence>
<feature type="transmembrane region" description="Helical" evidence="15">
    <location>
        <begin position="66"/>
        <end position="85"/>
    </location>
</feature>
<keyword evidence="4" id="KW-0633">Potassium transport</keyword>
<evidence type="ECO:0000256" key="5">
    <source>
        <dbReference type="ARBA" id="ARBA00022692"/>
    </source>
</evidence>
<dbReference type="Pfam" id="PF00999">
    <property type="entry name" value="Na_H_Exchanger"/>
    <property type="match status" value="1"/>
</dbReference>
<evidence type="ECO:0000256" key="12">
    <source>
        <dbReference type="ARBA" id="ARBA00047524"/>
    </source>
</evidence>
<dbReference type="GO" id="GO:0051453">
    <property type="term" value="P:regulation of intracellular pH"/>
    <property type="evidence" value="ECO:0007669"/>
    <property type="project" value="TreeGrafter"/>
</dbReference>
<evidence type="ECO:0000256" key="1">
    <source>
        <dbReference type="ARBA" id="ARBA00004651"/>
    </source>
</evidence>
<dbReference type="Proteomes" id="UP001140949">
    <property type="component" value="Unassembled WGS sequence"/>
</dbReference>
<evidence type="ECO:0000256" key="10">
    <source>
        <dbReference type="ARBA" id="ARBA00023136"/>
    </source>
</evidence>
<feature type="transmembrane region" description="Helical" evidence="15">
    <location>
        <begin position="320"/>
        <end position="344"/>
    </location>
</feature>
<evidence type="ECO:0000256" key="6">
    <source>
        <dbReference type="ARBA" id="ARBA00022958"/>
    </source>
</evidence>
<comment type="caution">
    <text evidence="17">The sequence shown here is derived from an EMBL/GenBank/DDBJ whole genome shotgun (WGS) entry which is preliminary data.</text>
</comment>
<evidence type="ECO:0000313" key="18">
    <source>
        <dbReference type="Proteomes" id="UP001140949"/>
    </source>
</evidence>
<dbReference type="Gene3D" id="6.10.140.1330">
    <property type="match status" value="1"/>
</dbReference>
<feature type="transmembrane region" description="Helical" evidence="15">
    <location>
        <begin position="163"/>
        <end position="185"/>
    </location>
</feature>
<feature type="transmembrane region" description="Helical" evidence="15">
    <location>
        <begin position="263"/>
        <end position="281"/>
    </location>
</feature>
<dbReference type="InterPro" id="IPR018490">
    <property type="entry name" value="cNMP-bd_dom_sf"/>
</dbReference>
<keyword evidence="3" id="KW-1003">Cell membrane</keyword>
<dbReference type="Gene3D" id="2.60.120.10">
    <property type="entry name" value="Jelly Rolls"/>
    <property type="match status" value="1"/>
</dbReference>
<comment type="catalytic activity">
    <reaction evidence="13">
        <text>K(+)(in) + H(+)(out) = K(+)(out) + H(+)(in)</text>
        <dbReference type="Rhea" id="RHEA:29467"/>
        <dbReference type="ChEBI" id="CHEBI:15378"/>
        <dbReference type="ChEBI" id="CHEBI:29103"/>
    </reaction>
</comment>
<feature type="transmembrane region" description="Helical" evidence="15">
    <location>
        <begin position="356"/>
        <end position="382"/>
    </location>
</feature>
<gene>
    <name evidence="17" type="ORF">M6B38_407110</name>
</gene>
<evidence type="ECO:0000256" key="9">
    <source>
        <dbReference type="ARBA" id="ARBA00023065"/>
    </source>
</evidence>
<comment type="subcellular location">
    <subcellularLocation>
        <location evidence="1">Cell membrane</location>
        <topology evidence="1">Multi-pass membrane protein</topology>
    </subcellularLocation>
</comment>
<feature type="compositionally biased region" description="Polar residues" evidence="14">
    <location>
        <begin position="1093"/>
        <end position="1110"/>
    </location>
</feature>
<keyword evidence="2" id="KW-0813">Transport</keyword>
<dbReference type="GO" id="GO:0015385">
    <property type="term" value="F:sodium:proton antiporter activity"/>
    <property type="evidence" value="ECO:0007669"/>
    <property type="project" value="InterPro"/>
</dbReference>
<dbReference type="GO" id="GO:0015386">
    <property type="term" value="F:potassium:proton antiporter activity"/>
    <property type="evidence" value="ECO:0007669"/>
    <property type="project" value="TreeGrafter"/>
</dbReference>
<comment type="catalytic activity">
    <reaction evidence="12">
        <text>Na(+)(in) + H(+)(out) = Na(+)(out) + H(+)(in)</text>
        <dbReference type="Rhea" id="RHEA:29419"/>
        <dbReference type="ChEBI" id="CHEBI:15378"/>
        <dbReference type="ChEBI" id="CHEBI:29101"/>
    </reaction>
</comment>
<evidence type="ECO:0000256" key="11">
    <source>
        <dbReference type="ARBA" id="ARBA00023201"/>
    </source>
</evidence>
<evidence type="ECO:0000256" key="14">
    <source>
        <dbReference type="SAM" id="MobiDB-lite"/>
    </source>
</evidence>
<feature type="transmembrane region" description="Helical" evidence="15">
    <location>
        <begin position="434"/>
        <end position="457"/>
    </location>
</feature>
<dbReference type="PROSITE" id="PS50042">
    <property type="entry name" value="CNMP_BINDING_3"/>
    <property type="match status" value="1"/>
</dbReference>
<sequence>MKELIRIIITSAPFPYWEEIRRRVRWGREMVGEGVGEPEDAVVFVGICLVLGIASRQILKGTKVPYTVTLLLLGLALGSIEYGTSLGLGKVGAGIRLWAKINPDLLLSVFLPALLFESSFAMEVHQIKKCMGQMLLLAGPGVLISTFCLGTALKFAFPYGWNWKTSLLLGGLLSATDPVAVVALLKELGASKKLSTIIEGESLMNDGTAIVVYQLFYQMVLGRSFSAGDIVKFLSQVSVGAVAVGLAFGIASVLWLGFIFNDTVIEIALTLAVSYLAYFTAQDVAEVSGVLTVMTLGMFYAAVAKTAFKGDGQQSLHHFWEMVAYIANTLIFILSGVVIAQGVLDNASHFERHGTSWGYLILLYVFVQLSRIIVVGSLYPFLRYFGYGLEWKEAIILVWSGLRGAVALSLSLSVNRASANMEEFQLKPEAGTLFVFFTGGIVFLTLIINGSTTQFLLRLLGMDRLSETKVRILNYTRYEMLNKALEAFGDLQDDEELGPADWPTVQRYITCLNDLDEGQVHPHMVSDREHHLKATNLKDIRVRLLNGVQAAYWGMLEEGRITQNTASLLMRSIDEAMDVVSTEPLCDWKGLKSNVHFPGYYRFLQMSRLPRRLVSYFTVERLESACYICAAFLRAHRTARRQLHDFIGDSEVASTVINESREEEEEAINFLEDVRVTFPQVLHVVKTRQVTHSILKHLSDYVQNLQKIGLLEEKEMVHLDDKVQTDLKKLLRNPPLVKMPKVSDLLRTHPLLGALSSAVCEPFEVSTKETMKMRGLTLYKEGSKSNGIWLISIGVVKWASKSLSNRHSLHPIFSHGSTLGLYEVLVGKPYICDMITDTMVHCLFVETEKIKSLLLTDPAIEDFLWQESALVIAKLLYPQKFEKMSMHELRGLVTERSTMNIYIQGEVIEIRPHSIGFLLEGYVKTQDSHQDFFTSPSVLLPSHADLNLSTQESPGVKNVSFCHKGSWYQVQTRARIIIFDISTTESEGGVSKRSASRLSSFIEPPRNLSRDHEGLLSWPENVFKSRHQSFNEGDRQAASLSAKAMELSIYGSMVTDVRRQYRSSQRTSQSATTHSLSYPRVPSRSRNARPLLSVQSEGDNSMNKRLNSKVSLIPPVPARRRRRVLVGDNSSDESDGEEVIVRIDSPSTLSFHHEGS</sequence>
<dbReference type="GO" id="GO:0098719">
    <property type="term" value="P:sodium ion import across plasma membrane"/>
    <property type="evidence" value="ECO:0007669"/>
    <property type="project" value="TreeGrafter"/>
</dbReference>
<feature type="transmembrane region" description="Helical" evidence="15">
    <location>
        <begin position="237"/>
        <end position="256"/>
    </location>
</feature>